<protein>
    <submittedName>
        <fullName evidence="2">Uncharacterized protein</fullName>
    </submittedName>
</protein>
<evidence type="ECO:0000256" key="1">
    <source>
        <dbReference type="SAM" id="Phobius"/>
    </source>
</evidence>
<dbReference type="Proteomes" id="UP001283361">
    <property type="component" value="Unassembled WGS sequence"/>
</dbReference>
<comment type="caution">
    <text evidence="2">The sequence shown here is derived from an EMBL/GenBank/DDBJ whole genome shotgun (WGS) entry which is preliminary data.</text>
</comment>
<sequence>MFLYKPQPPTLLFAVEKKGFYKVICGAHIGNASGLTWVLKTDTFTDEWDIHYNHGFESYPFYISRASATIYTSYSLTTGAKVISTFSIEATKVEDGSRHYSLECWSANVTNLNATLAKPFVNEKELPINAFLGIKVRPKAGEPGTKEQIFKNFKSILPFGLAMTTILLAAIVCLVLTEKRTFVKGPKRVVHAAQTSELAHEEHGGEDDQEEFDHDQALRYTLVDYYYGYAEETLGEESYSEYV</sequence>
<organism evidence="2 3">
    <name type="scientific">Elysia crispata</name>
    <name type="common">lettuce slug</name>
    <dbReference type="NCBI Taxonomy" id="231223"/>
    <lineage>
        <taxon>Eukaryota</taxon>
        <taxon>Metazoa</taxon>
        <taxon>Spiralia</taxon>
        <taxon>Lophotrochozoa</taxon>
        <taxon>Mollusca</taxon>
        <taxon>Gastropoda</taxon>
        <taxon>Heterobranchia</taxon>
        <taxon>Euthyneura</taxon>
        <taxon>Panpulmonata</taxon>
        <taxon>Sacoglossa</taxon>
        <taxon>Placobranchoidea</taxon>
        <taxon>Plakobranchidae</taxon>
        <taxon>Elysia</taxon>
    </lineage>
</organism>
<dbReference type="EMBL" id="JAWDGP010000606">
    <property type="protein sequence ID" value="KAK3798981.1"/>
    <property type="molecule type" value="Genomic_DNA"/>
</dbReference>
<gene>
    <name evidence="2" type="ORF">RRG08_019714</name>
</gene>
<dbReference type="AlphaFoldDB" id="A0AAE1B4W0"/>
<reference evidence="2" key="1">
    <citation type="journal article" date="2023" name="G3 (Bethesda)">
        <title>A reference genome for the long-term kleptoplast-retaining sea slug Elysia crispata morphotype clarki.</title>
        <authorList>
            <person name="Eastman K.E."/>
            <person name="Pendleton A.L."/>
            <person name="Shaikh M.A."/>
            <person name="Suttiyut T."/>
            <person name="Ogas R."/>
            <person name="Tomko P."/>
            <person name="Gavelis G."/>
            <person name="Widhalm J.R."/>
            <person name="Wisecaver J.H."/>
        </authorList>
    </citation>
    <scope>NUCLEOTIDE SEQUENCE</scope>
    <source>
        <strain evidence="2">ECLA1</strain>
    </source>
</reference>
<keyword evidence="1" id="KW-0812">Transmembrane</keyword>
<feature type="transmembrane region" description="Helical" evidence="1">
    <location>
        <begin position="156"/>
        <end position="177"/>
    </location>
</feature>
<keyword evidence="1" id="KW-1133">Transmembrane helix</keyword>
<evidence type="ECO:0000313" key="3">
    <source>
        <dbReference type="Proteomes" id="UP001283361"/>
    </source>
</evidence>
<keyword evidence="3" id="KW-1185">Reference proteome</keyword>
<accession>A0AAE1B4W0</accession>
<proteinExistence type="predicted"/>
<evidence type="ECO:0000313" key="2">
    <source>
        <dbReference type="EMBL" id="KAK3798981.1"/>
    </source>
</evidence>
<name>A0AAE1B4W0_9GAST</name>
<keyword evidence="1" id="KW-0472">Membrane</keyword>